<dbReference type="AlphaFoldDB" id="F2IXH6"/>
<dbReference type="Proteomes" id="UP000008130">
    <property type="component" value="Chromosome"/>
</dbReference>
<dbReference type="EMBL" id="CP002568">
    <property type="protein sequence ID" value="ADZ71599.1"/>
    <property type="molecule type" value="Genomic_DNA"/>
</dbReference>
<dbReference type="PATRIC" id="fig|991905.3.peg.3263"/>
<dbReference type="InterPro" id="IPR012675">
    <property type="entry name" value="Beta-grasp_dom_sf"/>
</dbReference>
<dbReference type="HOGENOM" id="CLU_082632_5_1_5"/>
<dbReference type="CDD" id="cd00207">
    <property type="entry name" value="fer2"/>
    <property type="match status" value="1"/>
</dbReference>
<dbReference type="RefSeq" id="WP_013653910.1">
    <property type="nucleotide sequence ID" value="NC_015259.1"/>
</dbReference>
<evidence type="ECO:0000256" key="1">
    <source>
        <dbReference type="ARBA" id="ARBA00010914"/>
    </source>
</evidence>
<dbReference type="Gene3D" id="3.10.20.30">
    <property type="match status" value="1"/>
</dbReference>
<dbReference type="GO" id="GO:0051537">
    <property type="term" value="F:2 iron, 2 sulfur cluster binding"/>
    <property type="evidence" value="ECO:0007669"/>
    <property type="project" value="UniProtKB-KW"/>
</dbReference>
<feature type="domain" description="2Fe-2S ferredoxin-type" evidence="7">
    <location>
        <begin position="2"/>
        <end position="104"/>
    </location>
</feature>
<keyword evidence="3" id="KW-0479">Metal-binding</keyword>
<comment type="cofactor">
    <cofactor evidence="6">
        <name>[2Fe-2S] cluster</name>
        <dbReference type="ChEBI" id="CHEBI:190135"/>
    </cofactor>
</comment>
<dbReference type="GO" id="GO:0009055">
    <property type="term" value="F:electron transfer activity"/>
    <property type="evidence" value="ECO:0007669"/>
    <property type="project" value="TreeGrafter"/>
</dbReference>
<evidence type="ECO:0000313" key="9">
    <source>
        <dbReference type="Proteomes" id="UP000008130"/>
    </source>
</evidence>
<protein>
    <submittedName>
        <fullName evidence="8">Probable ferredoxin, 2fe-2s fdii electron transport iron-sulfur protein</fullName>
    </submittedName>
</protein>
<dbReference type="PRINTS" id="PR00355">
    <property type="entry name" value="ADRENODOXIN"/>
</dbReference>
<gene>
    <name evidence="8" type="ordered locus">SL003B_3177</name>
</gene>
<dbReference type="GO" id="GO:0005829">
    <property type="term" value="C:cytosol"/>
    <property type="evidence" value="ECO:0007669"/>
    <property type="project" value="TreeGrafter"/>
</dbReference>
<dbReference type="Pfam" id="PF00111">
    <property type="entry name" value="Fer2"/>
    <property type="match status" value="1"/>
</dbReference>
<dbReference type="OrthoDB" id="9799640at2"/>
<dbReference type="InterPro" id="IPR018298">
    <property type="entry name" value="Adrenodoxin_Fe-S_BS"/>
</dbReference>
<dbReference type="PANTHER" id="PTHR23426:SF65">
    <property type="entry name" value="FERREDOXIN-2, MITOCHONDRIAL"/>
    <property type="match status" value="1"/>
</dbReference>
<name>F2IXH6_POLGS</name>
<evidence type="ECO:0000259" key="7">
    <source>
        <dbReference type="PROSITE" id="PS51085"/>
    </source>
</evidence>
<keyword evidence="9" id="KW-1185">Reference proteome</keyword>
<dbReference type="InterPro" id="IPR001055">
    <property type="entry name" value="Adrenodoxin-like"/>
</dbReference>
<dbReference type="InterPro" id="IPR036010">
    <property type="entry name" value="2Fe-2S_ferredoxin-like_sf"/>
</dbReference>
<dbReference type="GO" id="GO:0140647">
    <property type="term" value="P:P450-containing electron transport chain"/>
    <property type="evidence" value="ECO:0007669"/>
    <property type="project" value="InterPro"/>
</dbReference>
<dbReference type="PROSITE" id="PS00814">
    <property type="entry name" value="ADX"/>
    <property type="match status" value="1"/>
</dbReference>
<evidence type="ECO:0000256" key="6">
    <source>
        <dbReference type="ARBA" id="ARBA00034078"/>
    </source>
</evidence>
<evidence type="ECO:0000256" key="2">
    <source>
        <dbReference type="ARBA" id="ARBA00022714"/>
    </source>
</evidence>
<dbReference type="GO" id="GO:0046872">
    <property type="term" value="F:metal ion binding"/>
    <property type="evidence" value="ECO:0007669"/>
    <property type="project" value="UniProtKB-KW"/>
</dbReference>
<dbReference type="STRING" id="991905.SL003B_3177"/>
<keyword evidence="4" id="KW-0408">Iron</keyword>
<evidence type="ECO:0000313" key="8">
    <source>
        <dbReference type="EMBL" id="ADZ71599.1"/>
    </source>
</evidence>
<sequence length="104" mass="10957">MPKIIFMEPDGSRRDLEVPVGTSLMQAAVQNGVEGIVGECGGSCMCATCHVLVDEAGLARLPPKSDSEDEMLEFSVGERHPGSRLGCQITVTAELDGLTVRVPG</sequence>
<dbReference type="KEGG" id="pgv:SL003B_3177"/>
<organism evidence="8 9">
    <name type="scientific">Polymorphum gilvum (strain LMG 25793 / CGMCC 1.9160 / SL003B-26A1)</name>
    <dbReference type="NCBI Taxonomy" id="991905"/>
    <lineage>
        <taxon>Bacteria</taxon>
        <taxon>Pseudomonadati</taxon>
        <taxon>Pseudomonadota</taxon>
        <taxon>Alphaproteobacteria</taxon>
        <taxon>Rhodobacterales</taxon>
        <taxon>Paracoccaceae</taxon>
        <taxon>Polymorphum</taxon>
    </lineage>
</organism>
<dbReference type="SUPFAM" id="SSF54292">
    <property type="entry name" value="2Fe-2S ferredoxin-like"/>
    <property type="match status" value="1"/>
</dbReference>
<dbReference type="PROSITE" id="PS51085">
    <property type="entry name" value="2FE2S_FER_2"/>
    <property type="match status" value="1"/>
</dbReference>
<evidence type="ECO:0000256" key="3">
    <source>
        <dbReference type="ARBA" id="ARBA00022723"/>
    </source>
</evidence>
<evidence type="ECO:0000256" key="5">
    <source>
        <dbReference type="ARBA" id="ARBA00023014"/>
    </source>
</evidence>
<reference evidence="8 9" key="1">
    <citation type="journal article" date="2011" name="J. Bacteriol.">
        <title>Complete genome sequence of Polymorphum gilvum SL003B-26A1T, a crude oil-degrading bacterium from oil-polluted saline soil.</title>
        <authorList>
            <person name="Li S.G."/>
            <person name="Tang Y.Q."/>
            <person name="Nie Y."/>
            <person name="Cai M."/>
            <person name="Wu X.L."/>
        </authorList>
    </citation>
    <scope>NUCLEOTIDE SEQUENCE [LARGE SCALE GENOMIC DNA]</scope>
    <source>
        <strain evidence="9">LMG 25793 / CGMCC 1.9160 / SL003B-26A1</strain>
    </source>
</reference>
<dbReference type="PANTHER" id="PTHR23426">
    <property type="entry name" value="FERREDOXIN/ADRENODOXIN"/>
    <property type="match status" value="1"/>
</dbReference>
<evidence type="ECO:0000256" key="4">
    <source>
        <dbReference type="ARBA" id="ARBA00023004"/>
    </source>
</evidence>
<proteinExistence type="inferred from homology"/>
<keyword evidence="5" id="KW-0411">Iron-sulfur</keyword>
<accession>F2IXH6</accession>
<keyword evidence="2" id="KW-0001">2Fe-2S</keyword>
<comment type="similarity">
    <text evidence="1">Belongs to the adrenodoxin/putidaredoxin family.</text>
</comment>
<dbReference type="eggNOG" id="COG0633">
    <property type="taxonomic scope" value="Bacteria"/>
</dbReference>
<dbReference type="InterPro" id="IPR001041">
    <property type="entry name" value="2Fe-2S_ferredoxin-type"/>
</dbReference>